<dbReference type="Proteomes" id="UP000321080">
    <property type="component" value="Unassembled WGS sequence"/>
</dbReference>
<evidence type="ECO:0000256" key="3">
    <source>
        <dbReference type="ARBA" id="ARBA00022679"/>
    </source>
</evidence>
<keyword evidence="6" id="KW-1185">Reference proteome</keyword>
<organism evidence="5 6">
    <name type="scientific">Seonamhaeicola maritimus</name>
    <dbReference type="NCBI Taxonomy" id="2591822"/>
    <lineage>
        <taxon>Bacteria</taxon>
        <taxon>Pseudomonadati</taxon>
        <taxon>Bacteroidota</taxon>
        <taxon>Flavobacteriia</taxon>
        <taxon>Flavobacteriales</taxon>
        <taxon>Flavobacteriaceae</taxon>
    </lineage>
</organism>
<evidence type="ECO:0000313" key="5">
    <source>
        <dbReference type="EMBL" id="TXG35471.1"/>
    </source>
</evidence>
<dbReference type="PANTHER" id="PTHR43630">
    <property type="entry name" value="POLY-BETA-1,6-N-ACETYL-D-GLUCOSAMINE SYNTHASE"/>
    <property type="match status" value="1"/>
</dbReference>
<keyword evidence="4" id="KW-0812">Transmembrane</keyword>
<keyword evidence="2" id="KW-0328">Glycosyltransferase</keyword>
<evidence type="ECO:0000256" key="4">
    <source>
        <dbReference type="SAM" id="Phobius"/>
    </source>
</evidence>
<dbReference type="OrthoDB" id="1523666at2"/>
<name>A0A5C7GEX5_9FLAO</name>
<feature type="transmembrane region" description="Helical" evidence="4">
    <location>
        <begin position="319"/>
        <end position="337"/>
    </location>
</feature>
<evidence type="ECO:0000313" key="6">
    <source>
        <dbReference type="Proteomes" id="UP000321080"/>
    </source>
</evidence>
<accession>A0A5C7GEX5</accession>
<dbReference type="AlphaFoldDB" id="A0A5C7GEX5"/>
<sequence length="380" mass="43571">MSSLYIFVFAFAGHFYKNRRVSYSKVQNRIAVLIPAYKEDTVIVEVAKMALEQKYPTEYFDVVIIADSLKKQTIAALNELPIILTEVSFKRSTKSKALNFAMDNLSKSYDVALVLDADNIMEPEFLVKINDAFQKGNQIVQGHRKAKNLNTSFAILDAASEEINNHIFRKGHRVLGLSSGLIGSGMAFNYNLFKSMMASVKAIGGFDKELEFKFAMNKIEIEYLQDAIVLDEKIQKSSDFSNQRRRWLSTQFVYLQKYFGSGCKELFLKGNINFFDKLWQMLIPPRILLIGLTFFISLIYFALPFIFNMEYPSLTNFWYFNLLITVIAFVLALPRSFYNLQTLKALISLPSAFIRMALLLFKLKGANKKFIHTVHGTIKN</sequence>
<comment type="caution">
    <text evidence="5">The sequence shown here is derived from an EMBL/GenBank/DDBJ whole genome shotgun (WGS) entry which is preliminary data.</text>
</comment>
<dbReference type="InterPro" id="IPR029044">
    <property type="entry name" value="Nucleotide-diphossugar_trans"/>
</dbReference>
<evidence type="ECO:0000256" key="1">
    <source>
        <dbReference type="ARBA" id="ARBA00006739"/>
    </source>
</evidence>
<keyword evidence="3 5" id="KW-0808">Transferase</keyword>
<dbReference type="SUPFAM" id="SSF53448">
    <property type="entry name" value="Nucleotide-diphospho-sugar transferases"/>
    <property type="match status" value="1"/>
</dbReference>
<feature type="transmembrane region" description="Helical" evidence="4">
    <location>
        <begin position="287"/>
        <end position="307"/>
    </location>
</feature>
<comment type="similarity">
    <text evidence="1">Belongs to the glycosyltransferase 2 family.</text>
</comment>
<feature type="transmembrane region" description="Helical" evidence="4">
    <location>
        <begin position="174"/>
        <end position="193"/>
    </location>
</feature>
<protein>
    <submittedName>
        <fullName evidence="5">Glycosyltransferase family 2 protein</fullName>
    </submittedName>
</protein>
<reference evidence="5 6" key="1">
    <citation type="submission" date="2019-08" db="EMBL/GenBank/DDBJ databases">
        <title>Seonamhaeicola sediminis sp. nov., isolated from marine sediment.</title>
        <authorList>
            <person name="Cao W.R."/>
        </authorList>
    </citation>
    <scope>NUCLEOTIDE SEQUENCE [LARGE SCALE GENOMIC DNA]</scope>
    <source>
        <strain evidence="5 6">1505</strain>
    </source>
</reference>
<keyword evidence="4" id="KW-1133">Transmembrane helix</keyword>
<dbReference type="GO" id="GO:0016757">
    <property type="term" value="F:glycosyltransferase activity"/>
    <property type="evidence" value="ECO:0007669"/>
    <property type="project" value="UniProtKB-KW"/>
</dbReference>
<proteinExistence type="inferred from homology"/>
<dbReference type="PANTHER" id="PTHR43630:SF1">
    <property type="entry name" value="POLY-BETA-1,6-N-ACETYL-D-GLUCOSAMINE SYNTHASE"/>
    <property type="match status" value="1"/>
</dbReference>
<gene>
    <name evidence="5" type="ORF">FUA22_16420</name>
</gene>
<keyword evidence="4" id="KW-0472">Membrane</keyword>
<evidence type="ECO:0000256" key="2">
    <source>
        <dbReference type="ARBA" id="ARBA00022676"/>
    </source>
</evidence>
<dbReference type="Gene3D" id="3.90.550.10">
    <property type="entry name" value="Spore Coat Polysaccharide Biosynthesis Protein SpsA, Chain A"/>
    <property type="match status" value="1"/>
</dbReference>
<dbReference type="EMBL" id="VRKQ01000018">
    <property type="protein sequence ID" value="TXG35471.1"/>
    <property type="molecule type" value="Genomic_DNA"/>
</dbReference>
<dbReference type="Pfam" id="PF13641">
    <property type="entry name" value="Glyco_tranf_2_3"/>
    <property type="match status" value="1"/>
</dbReference>